<gene>
    <name evidence="2" type="ORF">g.54845</name>
</gene>
<keyword evidence="1" id="KW-0812">Transmembrane</keyword>
<reference evidence="2" key="1">
    <citation type="submission" date="2018-04" db="EMBL/GenBank/DDBJ databases">
        <title>Transcriptome of Schizaphis graminum biotype I.</title>
        <authorList>
            <person name="Scully E.D."/>
            <person name="Geib S.M."/>
            <person name="Palmer N.A."/>
            <person name="Koch K."/>
            <person name="Bradshaw J."/>
            <person name="Heng-Moss T."/>
            <person name="Sarath G."/>
        </authorList>
    </citation>
    <scope>NUCLEOTIDE SEQUENCE</scope>
</reference>
<dbReference type="EMBL" id="GGMR01009095">
    <property type="protein sequence ID" value="MBY21714.1"/>
    <property type="molecule type" value="Transcribed_RNA"/>
</dbReference>
<evidence type="ECO:0000313" key="2">
    <source>
        <dbReference type="EMBL" id="MBY21714.1"/>
    </source>
</evidence>
<sequence>MCSIISNLFPGTVVIRCDQHTFALRTSCASRTFFTRIFFFVFRYYGLLIMRLVCTVSLTLFSMYIILCTINIHSFSKNNTKLLEFPYCCIITTDSILITI</sequence>
<name>A0A2S2NX54_SCHGA</name>
<evidence type="ECO:0000256" key="1">
    <source>
        <dbReference type="SAM" id="Phobius"/>
    </source>
</evidence>
<dbReference type="AlphaFoldDB" id="A0A2S2NX54"/>
<feature type="transmembrane region" description="Helical" evidence="1">
    <location>
        <begin position="44"/>
        <end position="67"/>
    </location>
</feature>
<keyword evidence="1" id="KW-0472">Membrane</keyword>
<accession>A0A2S2NX54</accession>
<keyword evidence="1" id="KW-1133">Transmembrane helix</keyword>
<organism evidence="2">
    <name type="scientific">Schizaphis graminum</name>
    <name type="common">Green bug aphid</name>
    <dbReference type="NCBI Taxonomy" id="13262"/>
    <lineage>
        <taxon>Eukaryota</taxon>
        <taxon>Metazoa</taxon>
        <taxon>Ecdysozoa</taxon>
        <taxon>Arthropoda</taxon>
        <taxon>Hexapoda</taxon>
        <taxon>Insecta</taxon>
        <taxon>Pterygota</taxon>
        <taxon>Neoptera</taxon>
        <taxon>Paraneoptera</taxon>
        <taxon>Hemiptera</taxon>
        <taxon>Sternorrhyncha</taxon>
        <taxon>Aphidomorpha</taxon>
        <taxon>Aphidoidea</taxon>
        <taxon>Aphididae</taxon>
        <taxon>Aphidini</taxon>
        <taxon>Schizaphis</taxon>
    </lineage>
</organism>
<protein>
    <submittedName>
        <fullName evidence="2">Uncharacterized protein</fullName>
    </submittedName>
</protein>
<proteinExistence type="predicted"/>